<keyword evidence="3 5" id="KW-1133">Transmembrane helix</keyword>
<evidence type="ECO:0000256" key="2">
    <source>
        <dbReference type="ARBA" id="ARBA00022692"/>
    </source>
</evidence>
<keyword evidence="1" id="KW-1003">Cell membrane</keyword>
<evidence type="ECO:0000256" key="3">
    <source>
        <dbReference type="ARBA" id="ARBA00022989"/>
    </source>
</evidence>
<sequence length="70" mass="8012">MMDMPHELAIGDVYFSPLLLVVIYAVIATWVTVVILNKIRLSRLIAFPSLTFLAITMFYVVAIDAFFLRF</sequence>
<name>L8JG57_9GAMM</name>
<organism evidence="6 7">
    <name type="scientific">Photobacterium marinum</name>
    <dbReference type="NCBI Taxonomy" id="1056511"/>
    <lineage>
        <taxon>Bacteria</taxon>
        <taxon>Pseudomonadati</taxon>
        <taxon>Pseudomonadota</taxon>
        <taxon>Gammaproteobacteria</taxon>
        <taxon>Vibrionales</taxon>
        <taxon>Vibrionaceae</taxon>
        <taxon>Photobacterium</taxon>
    </lineage>
</organism>
<dbReference type="EMBL" id="AMZO01000001">
    <property type="protein sequence ID" value="ELR67795.1"/>
    <property type="molecule type" value="Genomic_DNA"/>
</dbReference>
<comment type="caution">
    <text evidence="6">The sequence shown here is derived from an EMBL/GenBank/DDBJ whole genome shotgun (WGS) entry which is preliminary data.</text>
</comment>
<dbReference type="Pfam" id="PF07869">
    <property type="entry name" value="DUF1656"/>
    <property type="match status" value="1"/>
</dbReference>
<evidence type="ECO:0000256" key="5">
    <source>
        <dbReference type="SAM" id="Phobius"/>
    </source>
</evidence>
<evidence type="ECO:0008006" key="8">
    <source>
        <dbReference type="Google" id="ProtNLM"/>
    </source>
</evidence>
<dbReference type="AlphaFoldDB" id="L8JG57"/>
<dbReference type="Proteomes" id="UP000011134">
    <property type="component" value="Unassembled WGS sequence"/>
</dbReference>
<protein>
    <recommendedName>
        <fullName evidence="8">DUF1656 domain-containing protein</fullName>
    </recommendedName>
</protein>
<keyword evidence="4 5" id="KW-0472">Membrane</keyword>
<evidence type="ECO:0000256" key="4">
    <source>
        <dbReference type="ARBA" id="ARBA00023136"/>
    </source>
</evidence>
<dbReference type="PATRIC" id="fig|1056511.3.peg.103"/>
<accession>L8JG57</accession>
<feature type="transmembrane region" description="Helical" evidence="5">
    <location>
        <begin position="44"/>
        <end position="68"/>
    </location>
</feature>
<keyword evidence="2 5" id="KW-0812">Transmembrane</keyword>
<dbReference type="InterPro" id="IPR012451">
    <property type="entry name" value="DUF1656"/>
</dbReference>
<feature type="transmembrane region" description="Helical" evidence="5">
    <location>
        <begin position="14"/>
        <end position="37"/>
    </location>
</feature>
<reference evidence="6 7" key="1">
    <citation type="submission" date="2012-12" db="EMBL/GenBank/DDBJ databases">
        <title>Genome Assembly of Photobacterium sp. AK15.</title>
        <authorList>
            <person name="Khatri I."/>
            <person name="Vaidya B."/>
            <person name="Srinivas T.N.R."/>
            <person name="Subramanian S."/>
            <person name="Pinnaka A."/>
        </authorList>
    </citation>
    <scope>NUCLEOTIDE SEQUENCE [LARGE SCALE GENOMIC DNA]</scope>
    <source>
        <strain evidence="6 7">AK15</strain>
    </source>
</reference>
<evidence type="ECO:0000256" key="1">
    <source>
        <dbReference type="ARBA" id="ARBA00022475"/>
    </source>
</evidence>
<evidence type="ECO:0000313" key="7">
    <source>
        <dbReference type="Proteomes" id="UP000011134"/>
    </source>
</evidence>
<proteinExistence type="predicted"/>
<gene>
    <name evidence="6" type="ORF">C942_00102</name>
</gene>
<keyword evidence="7" id="KW-1185">Reference proteome</keyword>
<evidence type="ECO:0000313" key="6">
    <source>
        <dbReference type="EMBL" id="ELR67795.1"/>
    </source>
</evidence>